<keyword evidence="3" id="KW-0132">Cell division</keyword>
<dbReference type="GO" id="GO:0000028">
    <property type="term" value="P:ribosomal small subunit assembly"/>
    <property type="evidence" value="ECO:0007669"/>
    <property type="project" value="TreeGrafter"/>
</dbReference>
<dbReference type="AlphaFoldDB" id="A0A1I0GPU0"/>
<dbReference type="InterPro" id="IPR027417">
    <property type="entry name" value="P-loop_NTPase"/>
</dbReference>
<accession>A0A1I0GPU0</accession>
<protein>
    <submittedName>
        <fullName evidence="3">GTP-binding protein EngB required for normal cell division</fullName>
    </submittedName>
</protein>
<dbReference type="Gene3D" id="3.40.50.300">
    <property type="entry name" value="P-loop containing nucleotide triphosphate hydrolases"/>
    <property type="match status" value="1"/>
</dbReference>
<dbReference type="GO" id="GO:0051301">
    <property type="term" value="P:cell division"/>
    <property type="evidence" value="ECO:0007669"/>
    <property type="project" value="UniProtKB-KW"/>
</dbReference>
<dbReference type="RefSeq" id="WP_091446148.1">
    <property type="nucleotide sequence ID" value="NZ_FOIE01000007.1"/>
</dbReference>
<feature type="domain" description="G" evidence="2">
    <location>
        <begin position="53"/>
        <end position="164"/>
    </location>
</feature>
<dbReference type="PANTHER" id="PTHR42698:SF1">
    <property type="entry name" value="GTPASE ERA, MITOCHONDRIAL"/>
    <property type="match status" value="1"/>
</dbReference>
<evidence type="ECO:0000313" key="4">
    <source>
        <dbReference type="Proteomes" id="UP000198507"/>
    </source>
</evidence>
<dbReference type="Pfam" id="PF01926">
    <property type="entry name" value="MMR_HSR1"/>
    <property type="match status" value="1"/>
</dbReference>
<gene>
    <name evidence="3" type="ORF">SAMN04488546_3445</name>
</gene>
<dbReference type="InterPro" id="IPR005662">
    <property type="entry name" value="GTPase_Era-like"/>
</dbReference>
<evidence type="ECO:0000256" key="1">
    <source>
        <dbReference type="SAM" id="Phobius"/>
    </source>
</evidence>
<dbReference type="EMBL" id="FOIE01000007">
    <property type="protein sequence ID" value="SET73093.1"/>
    <property type="molecule type" value="Genomic_DNA"/>
</dbReference>
<keyword evidence="3" id="KW-0131">Cell cycle</keyword>
<dbReference type="CDD" id="cd11383">
    <property type="entry name" value="YfjP"/>
    <property type="match status" value="1"/>
</dbReference>
<dbReference type="PANTHER" id="PTHR42698">
    <property type="entry name" value="GTPASE ERA"/>
    <property type="match status" value="1"/>
</dbReference>
<proteinExistence type="predicted"/>
<organism evidence="3 4">
    <name type="scientific">Geodermatophilus poikilotrophus</name>
    <dbReference type="NCBI Taxonomy" id="1333667"/>
    <lineage>
        <taxon>Bacteria</taxon>
        <taxon>Bacillati</taxon>
        <taxon>Actinomycetota</taxon>
        <taxon>Actinomycetes</taxon>
        <taxon>Geodermatophilales</taxon>
        <taxon>Geodermatophilaceae</taxon>
        <taxon>Geodermatophilus</taxon>
    </lineage>
</organism>
<evidence type="ECO:0000313" key="3">
    <source>
        <dbReference type="EMBL" id="SET73093.1"/>
    </source>
</evidence>
<dbReference type="Proteomes" id="UP000198507">
    <property type="component" value="Unassembled WGS sequence"/>
</dbReference>
<evidence type="ECO:0000259" key="2">
    <source>
        <dbReference type="Pfam" id="PF01926"/>
    </source>
</evidence>
<keyword evidence="1" id="KW-1133">Transmembrane helix</keyword>
<dbReference type="OrthoDB" id="974105at2"/>
<feature type="transmembrane region" description="Helical" evidence="1">
    <location>
        <begin position="421"/>
        <end position="443"/>
    </location>
</feature>
<dbReference type="GO" id="GO:0005525">
    <property type="term" value="F:GTP binding"/>
    <property type="evidence" value="ECO:0007669"/>
    <property type="project" value="InterPro"/>
</dbReference>
<dbReference type="GO" id="GO:0005829">
    <property type="term" value="C:cytosol"/>
    <property type="evidence" value="ECO:0007669"/>
    <property type="project" value="TreeGrafter"/>
</dbReference>
<dbReference type="GO" id="GO:0019843">
    <property type="term" value="F:rRNA binding"/>
    <property type="evidence" value="ECO:0007669"/>
    <property type="project" value="TreeGrafter"/>
</dbReference>
<feature type="transmembrane region" description="Helical" evidence="1">
    <location>
        <begin position="463"/>
        <end position="482"/>
    </location>
</feature>
<keyword evidence="1" id="KW-0472">Membrane</keyword>
<dbReference type="GO" id="GO:0043024">
    <property type="term" value="F:ribosomal small subunit binding"/>
    <property type="evidence" value="ECO:0007669"/>
    <property type="project" value="TreeGrafter"/>
</dbReference>
<dbReference type="InterPro" id="IPR006073">
    <property type="entry name" value="GTP-bd"/>
</dbReference>
<sequence>MRGRTPLLADRLAALREAVEVADGRLEVPELGSARTLLAKAGAREALGDATVVALAGATGSGKSTLFNALSGSEVSTPGVRRPTTGVAHATVWGADEATDRLLDWLQVPRRHRHPPEPALDGLVLLDLPDHDSVRLEHRLEVDRLVQLVDVLVWVLDPEKYADAAVHERYLVPLAGHAGVLLVVLNQVDRLDPAAARACLADLRGLLDREGLADTPLLAVSARNGTGLGELRADLAKRVTARRAATDRLAADVRGVATALGAHCAPDGGGGVGRAEHEHLTDALAEAAGVPAVTAAVERSVRRSGTAATGWPLVRWTRKLRPDPLERLHLGQGTGEDGAAVARTSLPAAGAVQRAGVTRAVRAAREAAGEGLPQAWRDELRRTVEVSEEQLADRLDRAVAGTDLGPQRTPLWQRAVGGLQWLLTLVALAGALWLLALVVLGFFQLDDVVPLPRVEGLPLPTLLLVGGLLAGALLALVARPLVGLRARRRARRAEQRLYAAVDVVAQEEVLAPMAEVREDHDRYCAAVTRAGR</sequence>
<dbReference type="SUPFAM" id="SSF52540">
    <property type="entry name" value="P-loop containing nucleoside triphosphate hydrolases"/>
    <property type="match status" value="1"/>
</dbReference>
<keyword evidence="4" id="KW-1185">Reference proteome</keyword>
<keyword evidence="1" id="KW-0812">Transmembrane</keyword>
<name>A0A1I0GPU0_9ACTN</name>
<reference evidence="4" key="1">
    <citation type="submission" date="2016-10" db="EMBL/GenBank/DDBJ databases">
        <authorList>
            <person name="Varghese N."/>
            <person name="Submissions S."/>
        </authorList>
    </citation>
    <scope>NUCLEOTIDE SEQUENCE [LARGE SCALE GENOMIC DNA]</scope>
    <source>
        <strain evidence="4">DSM 44209</strain>
    </source>
</reference>